<name>A0ABV7CS92_9BACI</name>
<gene>
    <name evidence="7 8" type="primary">mltG</name>
    <name evidence="8" type="ORF">ACFOGI_02615</name>
</gene>
<dbReference type="Gene3D" id="3.30.1490.480">
    <property type="entry name" value="Endolytic murein transglycosylase"/>
    <property type="match status" value="1"/>
</dbReference>
<comment type="subcellular location">
    <subcellularLocation>
        <location evidence="7">Cell membrane</location>
        <topology evidence="7">Single-pass membrane protein</topology>
    </subcellularLocation>
</comment>
<dbReference type="EC" id="4.2.2.29" evidence="7"/>
<keyword evidence="3 7" id="KW-1133">Transmembrane helix</keyword>
<evidence type="ECO:0000256" key="5">
    <source>
        <dbReference type="ARBA" id="ARBA00023239"/>
    </source>
</evidence>
<keyword evidence="4 7" id="KW-0472">Membrane</keyword>
<feature type="transmembrane region" description="Helical" evidence="7">
    <location>
        <begin position="27"/>
        <end position="50"/>
    </location>
</feature>
<keyword evidence="2 7" id="KW-0812">Transmembrane</keyword>
<dbReference type="InterPro" id="IPR003770">
    <property type="entry name" value="MLTG-like"/>
</dbReference>
<evidence type="ECO:0000256" key="2">
    <source>
        <dbReference type="ARBA" id="ARBA00022692"/>
    </source>
</evidence>
<dbReference type="Pfam" id="PF02618">
    <property type="entry name" value="YceG"/>
    <property type="match status" value="1"/>
</dbReference>
<keyword evidence="9" id="KW-1185">Reference proteome</keyword>
<evidence type="ECO:0000256" key="4">
    <source>
        <dbReference type="ARBA" id="ARBA00023136"/>
    </source>
</evidence>
<dbReference type="EMBL" id="JBHRSA010000004">
    <property type="protein sequence ID" value="MFC3039143.1"/>
    <property type="molecule type" value="Genomic_DNA"/>
</dbReference>
<evidence type="ECO:0000256" key="6">
    <source>
        <dbReference type="ARBA" id="ARBA00023316"/>
    </source>
</evidence>
<evidence type="ECO:0000313" key="8">
    <source>
        <dbReference type="EMBL" id="MFC3039143.1"/>
    </source>
</evidence>
<evidence type="ECO:0000256" key="3">
    <source>
        <dbReference type="ARBA" id="ARBA00022989"/>
    </source>
</evidence>
<feature type="site" description="Important for catalytic activity" evidence="7">
    <location>
        <position position="259"/>
    </location>
</feature>
<sequence length="373" mass="43133">MYRNKRKKKYRENLKEQTEEAKRVRKIVFIIAMTVAVFLIIGAVSLFLYVHSAMKPVDPDSEEEVTIEVPIGSSSSTIASILEENGLIRNELVFRMYVKFNNETDFQAGEYTFSPSMEIQELVESLKNGIVMAEPVHTITIPEGLTIDQIAEIYGENLHFSKEDFLEKVNDRAYIEELMQHFPGVLSDDILDEEIRTPLEGYLFASTYDFYEEKPKIENIVEKMLTETEKLVNQYKAEIDEMGWNVHEAVTFASLVEKEAGKIEQRNKIAGVFYNRMEEEMPLQTDPTVLYALGEHKDQVLYEDLEIESPYNTYVVEALPIGPISNFAENSLEAVANPDQSDYLYFLHDSDGQIHYAETYEEHLQNREEHMEE</sequence>
<evidence type="ECO:0000256" key="7">
    <source>
        <dbReference type="HAMAP-Rule" id="MF_02065"/>
    </source>
</evidence>
<protein>
    <recommendedName>
        <fullName evidence="7">Endolytic murein transglycosylase</fullName>
        <ecNumber evidence="7">4.2.2.29</ecNumber>
    </recommendedName>
    <alternativeName>
        <fullName evidence="7">Peptidoglycan lytic transglycosylase</fullName>
    </alternativeName>
    <alternativeName>
        <fullName evidence="7">Peptidoglycan polymerization terminase</fullName>
    </alternativeName>
</protein>
<keyword evidence="5 7" id="KW-0456">Lyase</keyword>
<comment type="function">
    <text evidence="7">Functions as a peptidoglycan terminase that cleaves nascent peptidoglycan strands endolytically to terminate their elongation.</text>
</comment>
<dbReference type="HAMAP" id="MF_02065">
    <property type="entry name" value="MltG"/>
    <property type="match status" value="1"/>
</dbReference>
<reference evidence="9" key="1">
    <citation type="journal article" date="2019" name="Int. J. Syst. Evol. Microbiol.">
        <title>The Global Catalogue of Microorganisms (GCM) 10K type strain sequencing project: providing services to taxonomists for standard genome sequencing and annotation.</title>
        <authorList>
            <consortium name="The Broad Institute Genomics Platform"/>
            <consortium name="The Broad Institute Genome Sequencing Center for Infectious Disease"/>
            <person name="Wu L."/>
            <person name="Ma J."/>
        </authorList>
    </citation>
    <scope>NUCLEOTIDE SEQUENCE [LARGE SCALE GENOMIC DNA]</scope>
    <source>
        <strain evidence="9">KCTC 13128</strain>
    </source>
</reference>
<comment type="catalytic activity">
    <reaction evidence="7">
        <text>a peptidoglycan chain = a peptidoglycan chain with N-acetyl-1,6-anhydromuramyl-[peptide] at the reducing end + a peptidoglycan chain with N-acetylglucosamine at the non-reducing end.</text>
        <dbReference type="EC" id="4.2.2.29"/>
    </reaction>
</comment>
<keyword evidence="1 7" id="KW-1003">Cell membrane</keyword>
<evidence type="ECO:0000313" key="9">
    <source>
        <dbReference type="Proteomes" id="UP001595279"/>
    </source>
</evidence>
<comment type="caution">
    <text evidence="8">The sequence shown here is derived from an EMBL/GenBank/DDBJ whole genome shotgun (WGS) entry which is preliminary data.</text>
</comment>
<keyword evidence="6 7" id="KW-0961">Cell wall biogenesis/degradation</keyword>
<dbReference type="Proteomes" id="UP001595279">
    <property type="component" value="Unassembled WGS sequence"/>
</dbReference>
<proteinExistence type="inferred from homology"/>
<dbReference type="PANTHER" id="PTHR30518">
    <property type="entry name" value="ENDOLYTIC MUREIN TRANSGLYCOSYLASE"/>
    <property type="match status" value="1"/>
</dbReference>
<comment type="similarity">
    <text evidence="7">Belongs to the transglycosylase MltG family.</text>
</comment>
<dbReference type="RefSeq" id="WP_390267960.1">
    <property type="nucleotide sequence ID" value="NZ_JBHRSA010000004.1"/>
</dbReference>
<dbReference type="CDD" id="cd08010">
    <property type="entry name" value="MltG_like"/>
    <property type="match status" value="1"/>
</dbReference>
<organism evidence="8 9">
    <name type="scientific">Virgibacillus xinjiangensis</name>
    <dbReference type="NCBI Taxonomy" id="393090"/>
    <lineage>
        <taxon>Bacteria</taxon>
        <taxon>Bacillati</taxon>
        <taxon>Bacillota</taxon>
        <taxon>Bacilli</taxon>
        <taxon>Bacillales</taxon>
        <taxon>Bacillaceae</taxon>
        <taxon>Virgibacillus</taxon>
    </lineage>
</organism>
<evidence type="ECO:0000256" key="1">
    <source>
        <dbReference type="ARBA" id="ARBA00022475"/>
    </source>
</evidence>
<accession>A0ABV7CS92</accession>
<dbReference type="PANTHER" id="PTHR30518:SF2">
    <property type="entry name" value="ENDOLYTIC MUREIN TRANSGLYCOSYLASE"/>
    <property type="match status" value="1"/>
</dbReference>
<dbReference type="NCBIfam" id="TIGR00247">
    <property type="entry name" value="endolytic transglycosylase MltG"/>
    <property type="match status" value="1"/>
</dbReference>